<dbReference type="PROSITE" id="PS50088">
    <property type="entry name" value="ANK_REPEAT"/>
    <property type="match status" value="2"/>
</dbReference>
<keyword evidence="5" id="KW-1185">Reference proteome</keyword>
<dbReference type="PRINTS" id="PR01415">
    <property type="entry name" value="ANKYRIN"/>
</dbReference>
<dbReference type="PROSITE" id="PS50297">
    <property type="entry name" value="ANK_REP_REGION"/>
    <property type="match status" value="2"/>
</dbReference>
<gene>
    <name evidence="4" type="ORF">PLXY2_LOCUS10099</name>
</gene>
<dbReference type="SUPFAM" id="SSF48403">
    <property type="entry name" value="Ankyrin repeat"/>
    <property type="match status" value="1"/>
</dbReference>
<dbReference type="Gene3D" id="1.25.40.20">
    <property type="entry name" value="Ankyrin repeat-containing domain"/>
    <property type="match status" value="1"/>
</dbReference>
<dbReference type="Proteomes" id="UP000653454">
    <property type="component" value="Unassembled WGS sequence"/>
</dbReference>
<evidence type="ECO:0000313" key="5">
    <source>
        <dbReference type="Proteomes" id="UP000653454"/>
    </source>
</evidence>
<dbReference type="Pfam" id="PF12796">
    <property type="entry name" value="Ank_2"/>
    <property type="match status" value="1"/>
</dbReference>
<dbReference type="PANTHER" id="PTHR24171">
    <property type="entry name" value="ANKYRIN REPEAT DOMAIN-CONTAINING PROTEIN 39-RELATED"/>
    <property type="match status" value="1"/>
</dbReference>
<keyword evidence="2 3" id="KW-0040">ANK repeat</keyword>
<proteinExistence type="predicted"/>
<comment type="caution">
    <text evidence="4">The sequence shown here is derived from an EMBL/GenBank/DDBJ whole genome shotgun (WGS) entry which is preliminary data.</text>
</comment>
<organism evidence="4 5">
    <name type="scientific">Plutella xylostella</name>
    <name type="common">Diamondback moth</name>
    <name type="synonym">Plutella maculipennis</name>
    <dbReference type="NCBI Taxonomy" id="51655"/>
    <lineage>
        <taxon>Eukaryota</taxon>
        <taxon>Metazoa</taxon>
        <taxon>Ecdysozoa</taxon>
        <taxon>Arthropoda</taxon>
        <taxon>Hexapoda</taxon>
        <taxon>Insecta</taxon>
        <taxon>Pterygota</taxon>
        <taxon>Neoptera</taxon>
        <taxon>Endopterygota</taxon>
        <taxon>Lepidoptera</taxon>
        <taxon>Glossata</taxon>
        <taxon>Ditrysia</taxon>
        <taxon>Yponomeutoidea</taxon>
        <taxon>Plutellidae</taxon>
        <taxon>Plutella</taxon>
    </lineage>
</organism>
<feature type="repeat" description="ANK" evidence="3">
    <location>
        <begin position="43"/>
        <end position="75"/>
    </location>
</feature>
<sequence>MNEKTIQSSIIKRLHKAAGTGKLDILRTILSASPGLVNATDAEGQTPLHYAADGNQLAAVSFLLSKGAAVNETSHLKWTPLHSACNLNHYEVVGRLLAAGADVGAIADEAQTVLHLAASTQESKDTLLLLLTKEHITKLATVRNTARQTAEDIARDRTIFGGLFEMAVPAVSYIRSVGFTCNGYCRGSVGSI</sequence>
<evidence type="ECO:0000256" key="2">
    <source>
        <dbReference type="ARBA" id="ARBA00023043"/>
    </source>
</evidence>
<accession>A0A8S4FV05</accession>
<evidence type="ECO:0000256" key="3">
    <source>
        <dbReference type="PROSITE-ProRule" id="PRU00023"/>
    </source>
</evidence>
<dbReference type="PANTHER" id="PTHR24171:SF9">
    <property type="entry name" value="ANKYRIN REPEAT DOMAIN-CONTAINING PROTEIN 39"/>
    <property type="match status" value="1"/>
</dbReference>
<dbReference type="InterPro" id="IPR036770">
    <property type="entry name" value="Ankyrin_rpt-contain_sf"/>
</dbReference>
<dbReference type="SMART" id="SM00248">
    <property type="entry name" value="ANK"/>
    <property type="match status" value="4"/>
</dbReference>
<feature type="repeat" description="ANK" evidence="3">
    <location>
        <begin position="76"/>
        <end position="108"/>
    </location>
</feature>
<evidence type="ECO:0000313" key="4">
    <source>
        <dbReference type="EMBL" id="CAG9130964.1"/>
    </source>
</evidence>
<dbReference type="AlphaFoldDB" id="A0A8S4FV05"/>
<keyword evidence="1" id="KW-0677">Repeat</keyword>
<protein>
    <submittedName>
        <fullName evidence="4">(diamondback moth) hypothetical protein</fullName>
    </submittedName>
</protein>
<name>A0A8S4FV05_PLUXY</name>
<reference evidence="4" key="1">
    <citation type="submission" date="2020-11" db="EMBL/GenBank/DDBJ databases">
        <authorList>
            <person name="Whiteford S."/>
        </authorList>
    </citation>
    <scope>NUCLEOTIDE SEQUENCE</scope>
</reference>
<dbReference type="InterPro" id="IPR002110">
    <property type="entry name" value="Ankyrin_rpt"/>
</dbReference>
<dbReference type="EMBL" id="CAJHNJ030000043">
    <property type="protein sequence ID" value="CAG9130964.1"/>
    <property type="molecule type" value="Genomic_DNA"/>
</dbReference>
<evidence type="ECO:0000256" key="1">
    <source>
        <dbReference type="ARBA" id="ARBA00022737"/>
    </source>
</evidence>